<name>A0A1C7LUN2_GRIFR</name>
<dbReference type="EMBL" id="LUGG01000020">
    <property type="protein sequence ID" value="OBZ68362.1"/>
    <property type="molecule type" value="Genomic_DNA"/>
</dbReference>
<proteinExistence type="predicted"/>
<dbReference type="AlphaFoldDB" id="A0A1C7LUN2"/>
<accession>A0A1C7LUN2</accession>
<protein>
    <submittedName>
        <fullName evidence="1">Uncharacterized protein</fullName>
    </submittedName>
</protein>
<sequence length="393" mass="43218">MLKMLPSGTDATADGAEAIYELTLISLRFRPYVQKATYYQFLKGAYFDSTLVTLSNWPTTALPTLSVVQDPLDPTIAPDHFAQPLVFFELQPLGSLALSPLAADLTSFRLRIPGRKVAQYLYALPRTLPRVELLDLSTCNVLDTDIEGILGRFGHLKALVLDGCAVVSQRADILGQAEPTSQWAALGKTMALAGVKRAREREKKVKAWREAGYAALPTVAEPAPAQQAAPRRFKRGRRGLATATISLRASPSRDNEVPAQAVSVDRLPPPSQKIRILPFSPILQSIALTTPSAVGPEMHGAIREEFERGWAEGIAQLSAIRARLRQSWRNGVRVLMFSEEIDDEIDEVEGDSEVGLTGRTRGELWASTRLGSLARRSLTAFRYPLEGYDRVRA</sequence>
<dbReference type="OrthoDB" id="3353982at2759"/>
<dbReference type="Proteomes" id="UP000092993">
    <property type="component" value="Unassembled WGS sequence"/>
</dbReference>
<evidence type="ECO:0000313" key="2">
    <source>
        <dbReference type="Proteomes" id="UP000092993"/>
    </source>
</evidence>
<keyword evidence="2" id="KW-1185">Reference proteome</keyword>
<organism evidence="1 2">
    <name type="scientific">Grifola frondosa</name>
    <name type="common">Maitake</name>
    <name type="synonym">Polyporus frondosus</name>
    <dbReference type="NCBI Taxonomy" id="5627"/>
    <lineage>
        <taxon>Eukaryota</taxon>
        <taxon>Fungi</taxon>
        <taxon>Dikarya</taxon>
        <taxon>Basidiomycota</taxon>
        <taxon>Agaricomycotina</taxon>
        <taxon>Agaricomycetes</taxon>
        <taxon>Polyporales</taxon>
        <taxon>Grifolaceae</taxon>
        <taxon>Grifola</taxon>
    </lineage>
</organism>
<reference evidence="1 2" key="1">
    <citation type="submission" date="2016-03" db="EMBL/GenBank/DDBJ databases">
        <title>Whole genome sequencing of Grifola frondosa 9006-11.</title>
        <authorList>
            <person name="Min B."/>
            <person name="Park H."/>
            <person name="Kim J.-G."/>
            <person name="Cho H."/>
            <person name="Oh Y.-L."/>
            <person name="Kong W.-S."/>
            <person name="Choi I.-G."/>
        </authorList>
    </citation>
    <scope>NUCLEOTIDE SEQUENCE [LARGE SCALE GENOMIC DNA]</scope>
    <source>
        <strain evidence="1 2">9006-11</strain>
    </source>
</reference>
<comment type="caution">
    <text evidence="1">The sequence shown here is derived from an EMBL/GenBank/DDBJ whole genome shotgun (WGS) entry which is preliminary data.</text>
</comment>
<gene>
    <name evidence="1" type="ORF">A0H81_11642</name>
</gene>
<evidence type="ECO:0000313" key="1">
    <source>
        <dbReference type="EMBL" id="OBZ68362.1"/>
    </source>
</evidence>